<keyword evidence="1" id="KW-1133">Transmembrane helix</keyword>
<dbReference type="InterPro" id="IPR046350">
    <property type="entry name" value="Cystatin_sf"/>
</dbReference>
<feature type="domain" description="Cell wall elongation regulator TseB-like" evidence="2">
    <location>
        <begin position="50"/>
        <end position="93"/>
    </location>
</feature>
<name>A0A0A2V3B5_9BACI</name>
<keyword evidence="4" id="KW-1185">Reference proteome</keyword>
<dbReference type="InterPro" id="IPR041401">
    <property type="entry name" value="TseB-like_dom"/>
</dbReference>
<gene>
    <name evidence="3" type="ORF">N780_12375</name>
</gene>
<protein>
    <recommendedName>
        <fullName evidence="2">Cell wall elongation regulator TseB-like domain-containing protein</fullName>
    </recommendedName>
</protein>
<dbReference type="RefSeq" id="WP_036779342.1">
    <property type="nucleotide sequence ID" value="NZ_AVBG01000001.1"/>
</dbReference>
<dbReference type="Gene3D" id="3.10.450.40">
    <property type="match status" value="2"/>
</dbReference>
<evidence type="ECO:0000256" key="1">
    <source>
        <dbReference type="SAM" id="Phobius"/>
    </source>
</evidence>
<dbReference type="Proteomes" id="UP000030153">
    <property type="component" value="Unassembled WGS sequence"/>
</dbReference>
<dbReference type="AlphaFoldDB" id="A0A0A2V3B5"/>
<dbReference type="eggNOG" id="COG5353">
    <property type="taxonomic scope" value="Bacteria"/>
</dbReference>
<dbReference type="SUPFAM" id="SSF54403">
    <property type="entry name" value="Cystatin/monellin"/>
    <property type="match status" value="2"/>
</dbReference>
<dbReference type="OrthoDB" id="2381181at2"/>
<sequence>MRIRPYLPSIEHKSGKVLLTVIIAVVLLTGYLGYLYYTVQNDKTETYATSKQVAQKETPLMSVNSVSRYHGMHQYDIVAGVDDNGVKGFAFIPVTDEKEESVTYVTNTDMVVEEEMLNIWEDQCANCTFIEITPAIHQGVPLWEITYRDENNRYVFDYYKMENGKRFEVFRLQQ</sequence>
<proteinExistence type="predicted"/>
<dbReference type="Pfam" id="PF17881">
    <property type="entry name" value="TseB"/>
    <property type="match status" value="1"/>
</dbReference>
<dbReference type="STRING" id="1385513.N780_12375"/>
<accession>A0A0A2V3B5</accession>
<dbReference type="EMBL" id="AVBG01000001">
    <property type="protein sequence ID" value="KGP93296.1"/>
    <property type="molecule type" value="Genomic_DNA"/>
</dbReference>
<organism evidence="3 4">
    <name type="scientific">Pontibacillus chungwhensis BH030062</name>
    <dbReference type="NCBI Taxonomy" id="1385513"/>
    <lineage>
        <taxon>Bacteria</taxon>
        <taxon>Bacillati</taxon>
        <taxon>Bacillota</taxon>
        <taxon>Bacilli</taxon>
        <taxon>Bacillales</taxon>
        <taxon>Bacillaceae</taxon>
        <taxon>Pontibacillus</taxon>
    </lineage>
</organism>
<reference evidence="3 4" key="1">
    <citation type="submission" date="2013-08" db="EMBL/GenBank/DDBJ databases">
        <title>Genome of Pontibacillus chungwhensis.</title>
        <authorList>
            <person name="Wang Q."/>
            <person name="Wang G."/>
        </authorList>
    </citation>
    <scope>NUCLEOTIDE SEQUENCE [LARGE SCALE GENOMIC DNA]</scope>
    <source>
        <strain evidence="3 4">BH030062</strain>
    </source>
</reference>
<keyword evidence="1" id="KW-0472">Membrane</keyword>
<evidence type="ECO:0000259" key="2">
    <source>
        <dbReference type="Pfam" id="PF17881"/>
    </source>
</evidence>
<feature type="transmembrane region" description="Helical" evidence="1">
    <location>
        <begin position="17"/>
        <end position="37"/>
    </location>
</feature>
<keyword evidence="1" id="KW-0812">Transmembrane</keyword>
<evidence type="ECO:0000313" key="3">
    <source>
        <dbReference type="EMBL" id="KGP93296.1"/>
    </source>
</evidence>
<evidence type="ECO:0000313" key="4">
    <source>
        <dbReference type="Proteomes" id="UP000030153"/>
    </source>
</evidence>
<comment type="caution">
    <text evidence="3">The sequence shown here is derived from an EMBL/GenBank/DDBJ whole genome shotgun (WGS) entry which is preliminary data.</text>
</comment>